<evidence type="ECO:0000313" key="15">
    <source>
        <dbReference type="Proteomes" id="UP000037510"/>
    </source>
</evidence>
<gene>
    <name evidence="14" type="ORF">OBRU01_14694</name>
</gene>
<dbReference type="InterPro" id="IPR007645">
    <property type="entry name" value="RNA_pol_Rpb2_3"/>
</dbReference>
<feature type="domain" description="DNA-directed RNA polymerase I subunit RPA2" evidence="13">
    <location>
        <begin position="655"/>
        <end position="693"/>
    </location>
</feature>
<keyword evidence="5" id="KW-0808">Transferase</keyword>
<evidence type="ECO:0000256" key="5">
    <source>
        <dbReference type="ARBA" id="ARBA00022679"/>
    </source>
</evidence>
<dbReference type="EMBL" id="JTDY01002706">
    <property type="protein sequence ID" value="KOB70880.1"/>
    <property type="molecule type" value="Genomic_DNA"/>
</dbReference>
<evidence type="ECO:0000259" key="13">
    <source>
        <dbReference type="Pfam" id="PF06883"/>
    </source>
</evidence>
<name>A0A0L7L641_OPEBR</name>
<dbReference type="GO" id="GO:0003899">
    <property type="term" value="F:DNA-directed RNA polymerase activity"/>
    <property type="evidence" value="ECO:0007669"/>
    <property type="project" value="UniProtKB-EC"/>
</dbReference>
<keyword evidence="8" id="KW-0539">Nucleus</keyword>
<dbReference type="SUPFAM" id="SSF64484">
    <property type="entry name" value="beta and beta-prime subunits of DNA dependent RNA-polymerase"/>
    <property type="match status" value="1"/>
</dbReference>
<evidence type="ECO:0000256" key="9">
    <source>
        <dbReference type="RuleBase" id="RU000434"/>
    </source>
</evidence>
<evidence type="ECO:0000256" key="2">
    <source>
        <dbReference type="ARBA" id="ARBA00006835"/>
    </source>
</evidence>
<sequence>MDVKKITNKTPSLAYTSHPDYRKPPKIANPYLQSLGAPHIDSFNYMIKDGLKAAVEDLVPVEFQLTTGDRIKISIDDALFTKPSVPLESVGVRSLKVLPTECRQRAATYKADFKVRLTLTMNDKVVTVDRSVGCIPIMVRSKMCHLADLSPEELVEHNEHADEWGGYFIVKGHERLARMLLVTRRNFPVAIKRPNWRMRGNLFSDYGVMIRLHFLTNGTAKLMFSYRKTMYYAPLLLILKCLVDWPDHYIYRLLLHGKKNDLYYYLGRMFRPKLELPPWKTDLEAARFLLDRCVMIHLKEHRDKFHGLEVLTGGHLYLQVLKERLQTIIKYDWRFRVQDGDVPRDWQRTLSVCEPASVQGAHYRRREHQSDEIHVSLQLLPDAWGFVCPVHTPDGAPCGLLNHLTTQAQVNIFFFVFFMEMRTTEARQLLPDAWGFDIVANMPLVLEKWGMEPVSCIGTTPLARDVYKYPVFIDGRLVGYFAEDIVHKAATHLRTLKVRGEEIPISTEIVVVPRKQVSITTSLERDVYKYPVFGRLVGYFAEDIVHKAATHLRTLKVRGEEIPISTEIVVVPRKQVSITTSLERDVYKYPVFGRLVGYFAEDIVHKAATHLRTLKVRGEEIPISTEIVVVPRKQVSITTSLERDVYKYPVFGRLVGYFAEDIVHKAATHLRTLKVRGEEIPISTEIVVVPRKQVSITTSLERDVYKYPVFGRLVGYFAEDIVHKAATHLWTLKARMMRPVINLATGQLELIGTLEQLYLDVAVAQNEIIKGTTITRSTRSVPDDARGAHDAARHHTRHGTAGAHRHLGAALSRRRGRAERDHQRYNYHAQHAECS</sequence>
<evidence type="ECO:0000256" key="6">
    <source>
        <dbReference type="ARBA" id="ARBA00022695"/>
    </source>
</evidence>
<feature type="compositionally biased region" description="Basic and acidic residues" evidence="10">
    <location>
        <begin position="781"/>
        <end position="793"/>
    </location>
</feature>
<evidence type="ECO:0000259" key="12">
    <source>
        <dbReference type="Pfam" id="PF04565"/>
    </source>
</evidence>
<organism evidence="14 15">
    <name type="scientific">Operophtera brumata</name>
    <name type="common">Winter moth</name>
    <name type="synonym">Phalaena brumata</name>
    <dbReference type="NCBI Taxonomy" id="104452"/>
    <lineage>
        <taxon>Eukaryota</taxon>
        <taxon>Metazoa</taxon>
        <taxon>Ecdysozoa</taxon>
        <taxon>Arthropoda</taxon>
        <taxon>Hexapoda</taxon>
        <taxon>Insecta</taxon>
        <taxon>Pterygota</taxon>
        <taxon>Neoptera</taxon>
        <taxon>Endopterygota</taxon>
        <taxon>Lepidoptera</taxon>
        <taxon>Glossata</taxon>
        <taxon>Ditrysia</taxon>
        <taxon>Geometroidea</taxon>
        <taxon>Geometridae</taxon>
        <taxon>Larentiinae</taxon>
        <taxon>Operophtera</taxon>
    </lineage>
</organism>
<dbReference type="PANTHER" id="PTHR20856">
    <property type="entry name" value="DNA-DIRECTED RNA POLYMERASE I SUBUNIT 2"/>
    <property type="match status" value="1"/>
</dbReference>
<keyword evidence="6" id="KW-0548">Nucleotidyltransferase</keyword>
<feature type="domain" description="DNA-directed RNA polymerase I subunit RPA2" evidence="13">
    <location>
        <begin position="596"/>
        <end position="634"/>
    </location>
</feature>
<dbReference type="FunFam" id="3.90.1100.10:FF:000008">
    <property type="entry name" value="DNA-directed RNA polymerase subunit beta"/>
    <property type="match status" value="1"/>
</dbReference>
<dbReference type="STRING" id="104452.A0A0L7L641"/>
<dbReference type="GO" id="GO:0003677">
    <property type="term" value="F:DNA binding"/>
    <property type="evidence" value="ECO:0007669"/>
    <property type="project" value="InterPro"/>
</dbReference>
<dbReference type="Gene3D" id="3.90.1110.10">
    <property type="entry name" value="RNA polymerase Rpb2, domain 2"/>
    <property type="match status" value="2"/>
</dbReference>
<feature type="domain" description="DNA-directed RNA polymerase I subunit RPA2" evidence="13">
    <location>
        <begin position="537"/>
        <end position="575"/>
    </location>
</feature>
<feature type="compositionally biased region" description="Basic residues" evidence="10">
    <location>
        <begin position="794"/>
        <end position="817"/>
    </location>
</feature>
<feature type="domain" description="RNA polymerase Rpb2" evidence="12">
    <location>
        <begin position="378"/>
        <end position="410"/>
    </location>
</feature>
<comment type="caution">
    <text evidence="14">The sequence shown here is derived from an EMBL/GenBank/DDBJ whole genome shotgun (WGS) entry which is preliminary data.</text>
</comment>
<dbReference type="Pfam" id="PF04563">
    <property type="entry name" value="RNA_pol_Rpb2_1"/>
    <property type="match status" value="1"/>
</dbReference>
<evidence type="ECO:0000256" key="7">
    <source>
        <dbReference type="ARBA" id="ARBA00023163"/>
    </source>
</evidence>
<evidence type="ECO:0000313" key="14">
    <source>
        <dbReference type="EMBL" id="KOB70880.1"/>
    </source>
</evidence>
<feature type="region of interest" description="Disordered" evidence="10">
    <location>
        <begin position="778"/>
        <end position="835"/>
    </location>
</feature>
<evidence type="ECO:0000256" key="10">
    <source>
        <dbReference type="SAM" id="MobiDB-lite"/>
    </source>
</evidence>
<dbReference type="Pfam" id="PF04565">
    <property type="entry name" value="RNA_pol_Rpb2_3"/>
    <property type="match status" value="2"/>
</dbReference>
<dbReference type="GO" id="GO:0000428">
    <property type="term" value="C:DNA-directed RNA polymerase complex"/>
    <property type="evidence" value="ECO:0007669"/>
    <property type="project" value="UniProtKB-KW"/>
</dbReference>
<dbReference type="EC" id="2.7.7.6" evidence="3"/>
<feature type="compositionally biased region" description="Basic and acidic residues" evidence="10">
    <location>
        <begin position="818"/>
        <end position="835"/>
    </location>
</feature>
<keyword evidence="15" id="KW-1185">Reference proteome</keyword>
<feature type="domain" description="RNA polymerase Rpb2" evidence="12">
    <location>
        <begin position="417"/>
        <end position="436"/>
    </location>
</feature>
<feature type="domain" description="RNA polymerase beta subunit protrusion" evidence="11">
    <location>
        <begin position="35"/>
        <end position="329"/>
    </location>
</feature>
<evidence type="ECO:0000256" key="8">
    <source>
        <dbReference type="ARBA" id="ARBA00023242"/>
    </source>
</evidence>
<dbReference type="Pfam" id="PF06883">
    <property type="entry name" value="RNA_pol_Rpa2_4"/>
    <property type="match status" value="4"/>
</dbReference>
<dbReference type="Gene3D" id="3.90.1100.10">
    <property type="match status" value="2"/>
</dbReference>
<accession>A0A0L7L641</accession>
<evidence type="ECO:0000256" key="3">
    <source>
        <dbReference type="ARBA" id="ARBA00012418"/>
    </source>
</evidence>
<reference evidence="14 15" key="1">
    <citation type="journal article" date="2015" name="Genome Biol. Evol.">
        <title>The genome of winter moth (Operophtera brumata) provides a genomic perspective on sexual dimorphism and phenology.</title>
        <authorList>
            <person name="Derks M.F."/>
            <person name="Smit S."/>
            <person name="Salis L."/>
            <person name="Schijlen E."/>
            <person name="Bossers A."/>
            <person name="Mateman C."/>
            <person name="Pijl A.S."/>
            <person name="de Ridder D."/>
            <person name="Groenen M.A."/>
            <person name="Visser M.E."/>
            <person name="Megens H.J."/>
        </authorList>
    </citation>
    <scope>NUCLEOTIDE SEQUENCE [LARGE SCALE GENOMIC DNA]</scope>
    <source>
        <strain evidence="14">WM2013NL</strain>
        <tissue evidence="14">Head and thorax</tissue>
    </source>
</reference>
<proteinExistence type="inferred from homology"/>
<comment type="similarity">
    <text evidence="2 9">Belongs to the RNA polymerase beta chain family.</text>
</comment>
<dbReference type="GO" id="GO:0005634">
    <property type="term" value="C:nucleus"/>
    <property type="evidence" value="ECO:0007669"/>
    <property type="project" value="UniProtKB-SubCell"/>
</dbReference>
<evidence type="ECO:0000259" key="11">
    <source>
        <dbReference type="Pfam" id="PF04563"/>
    </source>
</evidence>
<comment type="subcellular location">
    <subcellularLocation>
        <location evidence="1">Nucleus</location>
    </subcellularLocation>
</comment>
<dbReference type="InterPro" id="IPR037034">
    <property type="entry name" value="RNA_pol_Rpb2_2_sf"/>
</dbReference>
<evidence type="ECO:0000256" key="1">
    <source>
        <dbReference type="ARBA" id="ARBA00004123"/>
    </source>
</evidence>
<feature type="domain" description="DNA-directed RNA polymerase I subunit RPA2" evidence="13">
    <location>
        <begin position="478"/>
        <end position="516"/>
    </location>
</feature>
<dbReference type="GO" id="GO:0006351">
    <property type="term" value="P:DNA-templated transcription"/>
    <property type="evidence" value="ECO:0007669"/>
    <property type="project" value="InterPro"/>
</dbReference>
<evidence type="ECO:0000256" key="4">
    <source>
        <dbReference type="ARBA" id="ARBA00022478"/>
    </source>
</evidence>
<dbReference type="InterPro" id="IPR009674">
    <property type="entry name" value="Rpa2_dom_4"/>
</dbReference>
<protein>
    <recommendedName>
        <fullName evidence="3">DNA-directed RNA polymerase</fullName>
        <ecNumber evidence="3">2.7.7.6</ecNumber>
    </recommendedName>
</protein>
<dbReference type="Proteomes" id="UP000037510">
    <property type="component" value="Unassembled WGS sequence"/>
</dbReference>
<keyword evidence="7" id="KW-0804">Transcription</keyword>
<dbReference type="GO" id="GO:0032549">
    <property type="term" value="F:ribonucleoside binding"/>
    <property type="evidence" value="ECO:0007669"/>
    <property type="project" value="InterPro"/>
</dbReference>
<dbReference type="AlphaFoldDB" id="A0A0L7L641"/>
<dbReference type="InterPro" id="IPR007644">
    <property type="entry name" value="RNA_pol_bsu_protrusion"/>
</dbReference>
<keyword evidence="4 14" id="KW-0240">DNA-directed RNA polymerase</keyword>
<dbReference type="InterPro" id="IPR015712">
    <property type="entry name" value="DNA-dir_RNA_pol_su2"/>
</dbReference>
<dbReference type="Gene3D" id="3.90.1070.20">
    <property type="match status" value="4"/>
</dbReference>